<dbReference type="WBParaSite" id="nRc.2.0.1.t27311-RA">
    <property type="protein sequence ID" value="nRc.2.0.1.t27311-RA"/>
    <property type="gene ID" value="nRc.2.0.1.g27311"/>
</dbReference>
<feature type="region of interest" description="Disordered" evidence="1">
    <location>
        <begin position="38"/>
        <end position="67"/>
    </location>
</feature>
<reference evidence="3" key="1">
    <citation type="submission" date="2022-11" db="UniProtKB">
        <authorList>
            <consortium name="WormBaseParasite"/>
        </authorList>
    </citation>
    <scope>IDENTIFICATION</scope>
</reference>
<dbReference type="Proteomes" id="UP000887565">
    <property type="component" value="Unplaced"/>
</dbReference>
<sequence length="154" mass="17613">MFDCASSDYGQSFCLGTVPNGFRSFKVLTRTTHRKLLTAPKVPKKKKKKQKDEWNKSPDISDDEDPALQPRSIFDDLKFLQAAVTSAMKSSLTDWLIELLNFPVLPMYKLAIRDRLQYKPDPALPPIPHEVDDVWIECVATNQPLRNQTHQGGW</sequence>
<evidence type="ECO:0000256" key="1">
    <source>
        <dbReference type="SAM" id="MobiDB-lite"/>
    </source>
</evidence>
<evidence type="ECO:0000313" key="3">
    <source>
        <dbReference type="WBParaSite" id="nRc.2.0.1.t27311-RA"/>
    </source>
</evidence>
<evidence type="ECO:0000313" key="2">
    <source>
        <dbReference type="Proteomes" id="UP000887565"/>
    </source>
</evidence>
<keyword evidence="2" id="KW-1185">Reference proteome</keyword>
<accession>A0A915JMV8</accession>
<proteinExistence type="predicted"/>
<feature type="compositionally biased region" description="Basic residues" evidence="1">
    <location>
        <begin position="38"/>
        <end position="49"/>
    </location>
</feature>
<organism evidence="2 3">
    <name type="scientific">Romanomermis culicivorax</name>
    <name type="common">Nematode worm</name>
    <dbReference type="NCBI Taxonomy" id="13658"/>
    <lineage>
        <taxon>Eukaryota</taxon>
        <taxon>Metazoa</taxon>
        <taxon>Ecdysozoa</taxon>
        <taxon>Nematoda</taxon>
        <taxon>Enoplea</taxon>
        <taxon>Dorylaimia</taxon>
        <taxon>Mermithida</taxon>
        <taxon>Mermithoidea</taxon>
        <taxon>Mermithidae</taxon>
        <taxon>Romanomermis</taxon>
    </lineage>
</organism>
<dbReference type="AlphaFoldDB" id="A0A915JMV8"/>
<protein>
    <submittedName>
        <fullName evidence="3">Uncharacterized protein</fullName>
    </submittedName>
</protein>
<name>A0A915JMV8_ROMCU</name>